<dbReference type="PANTHER" id="PTHR42760">
    <property type="entry name" value="SHORT-CHAIN DEHYDROGENASES/REDUCTASES FAMILY MEMBER"/>
    <property type="match status" value="1"/>
</dbReference>
<evidence type="ECO:0000313" key="3">
    <source>
        <dbReference type="Proteomes" id="UP000198767"/>
    </source>
</evidence>
<name>A0A1G5QGX6_9RHOB</name>
<dbReference type="EMBL" id="FMWG01000004">
    <property type="protein sequence ID" value="SCZ60449.1"/>
    <property type="molecule type" value="Genomic_DNA"/>
</dbReference>
<accession>A0A1G5QGX6</accession>
<dbReference type="Gene3D" id="3.40.50.720">
    <property type="entry name" value="NAD(P)-binding Rossmann-like Domain"/>
    <property type="match status" value="1"/>
</dbReference>
<protein>
    <submittedName>
        <fullName evidence="2">3-oxoacyl-[acyl-carrier protein] reductase</fullName>
    </submittedName>
</protein>
<dbReference type="PRINTS" id="PR00080">
    <property type="entry name" value="SDRFAMILY"/>
</dbReference>
<evidence type="ECO:0000256" key="1">
    <source>
        <dbReference type="ARBA" id="ARBA00006484"/>
    </source>
</evidence>
<dbReference type="PROSITE" id="PS00061">
    <property type="entry name" value="ADH_SHORT"/>
    <property type="match status" value="1"/>
</dbReference>
<evidence type="ECO:0000313" key="2">
    <source>
        <dbReference type="EMBL" id="SCZ60449.1"/>
    </source>
</evidence>
<keyword evidence="3" id="KW-1185">Reference proteome</keyword>
<dbReference type="STRING" id="1156985.SAMN04488118_10489"/>
<dbReference type="AlphaFoldDB" id="A0A1G5QGX6"/>
<gene>
    <name evidence="2" type="ORF">SAMN04488118_10489</name>
</gene>
<dbReference type="RefSeq" id="WP_090217784.1">
    <property type="nucleotide sequence ID" value="NZ_FMWG01000004.1"/>
</dbReference>
<dbReference type="InterPro" id="IPR020904">
    <property type="entry name" value="Sc_DH/Rdtase_CS"/>
</dbReference>
<dbReference type="CDD" id="cd05233">
    <property type="entry name" value="SDR_c"/>
    <property type="match status" value="1"/>
</dbReference>
<dbReference type="Pfam" id="PF13561">
    <property type="entry name" value="adh_short_C2"/>
    <property type="match status" value="1"/>
</dbReference>
<dbReference type="InterPro" id="IPR002347">
    <property type="entry name" value="SDR_fam"/>
</dbReference>
<dbReference type="OrthoDB" id="286404at2"/>
<dbReference type="SUPFAM" id="SSF51735">
    <property type="entry name" value="NAD(P)-binding Rossmann-fold domains"/>
    <property type="match status" value="1"/>
</dbReference>
<dbReference type="Proteomes" id="UP000198767">
    <property type="component" value="Unassembled WGS sequence"/>
</dbReference>
<reference evidence="2 3" key="1">
    <citation type="submission" date="2016-10" db="EMBL/GenBank/DDBJ databases">
        <authorList>
            <person name="de Groot N.N."/>
        </authorList>
    </citation>
    <scope>NUCLEOTIDE SEQUENCE [LARGE SCALE GENOMIC DNA]</scope>
    <source>
        <strain evidence="2 3">U95</strain>
    </source>
</reference>
<dbReference type="FunFam" id="3.40.50.720:FF:000084">
    <property type="entry name" value="Short-chain dehydrogenase reductase"/>
    <property type="match status" value="1"/>
</dbReference>
<organism evidence="2 3">
    <name type="scientific">Epibacterium ulvae</name>
    <dbReference type="NCBI Taxonomy" id="1156985"/>
    <lineage>
        <taxon>Bacteria</taxon>
        <taxon>Pseudomonadati</taxon>
        <taxon>Pseudomonadota</taxon>
        <taxon>Alphaproteobacteria</taxon>
        <taxon>Rhodobacterales</taxon>
        <taxon>Roseobacteraceae</taxon>
        <taxon>Epibacterium</taxon>
    </lineage>
</organism>
<comment type="similarity">
    <text evidence="1">Belongs to the short-chain dehydrogenases/reductases (SDR) family.</text>
</comment>
<dbReference type="InterPro" id="IPR036291">
    <property type="entry name" value="NAD(P)-bd_dom_sf"/>
</dbReference>
<dbReference type="PRINTS" id="PR00081">
    <property type="entry name" value="GDHRDH"/>
</dbReference>
<sequence>MSASLCGRTIVVTGAGSGIGLGVLKAAQAAGATVVGIDYTEAAKEVIAGQGACAVSADVREPDALRAAIHEARDRTGRLDGVVNNAGLTLTAPFLEADVEMWDQLWLTNQRSVLIGCQTAAQIMVKDQTRGSLVNIASVHATASDHTYEAYAGTKGAIRAMGQSMAWSLGPHGIRVNTLSPGLTLTEAVAKAAKDPALDTLFQSWHADATVPKVEELAQVAVFLLSDQSVVLNGTEIVADKGTVARLCNVGG</sequence>
<proteinExistence type="inferred from homology"/>
<dbReference type="GO" id="GO:0016616">
    <property type="term" value="F:oxidoreductase activity, acting on the CH-OH group of donors, NAD or NADP as acceptor"/>
    <property type="evidence" value="ECO:0007669"/>
    <property type="project" value="TreeGrafter"/>
</dbReference>